<protein>
    <submittedName>
        <fullName evidence="1">Nucleotide pyrophosphohydrolase</fullName>
    </submittedName>
</protein>
<accession>A0A7W3YF99</accession>
<dbReference type="GO" id="GO:0047429">
    <property type="term" value="F:nucleoside triphosphate diphosphatase activity"/>
    <property type="evidence" value="ECO:0007669"/>
    <property type="project" value="InterPro"/>
</dbReference>
<gene>
    <name evidence="1" type="ORF">H4F99_10825</name>
</gene>
<reference evidence="1 2" key="1">
    <citation type="submission" date="2020-07" db="EMBL/GenBank/DDBJ databases">
        <authorList>
            <person name="Xu S."/>
            <person name="Li A."/>
        </authorList>
    </citation>
    <scope>NUCLEOTIDE SEQUENCE [LARGE SCALE GENOMIC DNA]</scope>
    <source>
        <strain evidence="1 2">SG-8</strain>
    </source>
</reference>
<dbReference type="AlphaFoldDB" id="A0A7W3YF99"/>
<name>A0A7W3YF99_9GAMM</name>
<dbReference type="SUPFAM" id="SSF101386">
    <property type="entry name" value="all-alpha NTP pyrophosphatases"/>
    <property type="match status" value="1"/>
</dbReference>
<proteinExistence type="predicted"/>
<dbReference type="PIRSF" id="PIRSF029826">
    <property type="entry name" value="UCP029826_pph"/>
    <property type="match status" value="1"/>
</dbReference>
<keyword evidence="1" id="KW-0378">Hydrolase</keyword>
<evidence type="ECO:0000313" key="2">
    <source>
        <dbReference type="Proteomes" id="UP000552587"/>
    </source>
</evidence>
<sequence>MTEAIQTLQDALSKFAKERDWEQFHTPKNLAMALSVEAAELLEHFQWLTAEQSKVLPVDTRDEVSAEVADVFLYLLQLCAKLEIDPVDAAWKKIETNAGKYPVERARGTSKKYSDL</sequence>
<dbReference type="Pfam" id="PF12643">
    <property type="entry name" value="MazG-like"/>
    <property type="match status" value="1"/>
</dbReference>
<dbReference type="InterPro" id="IPR025984">
    <property type="entry name" value="DCTPP"/>
</dbReference>
<dbReference type="PANTHER" id="PTHR46523:SF1">
    <property type="entry name" value="DCTP PYROPHOSPHATASE 1"/>
    <property type="match status" value="1"/>
</dbReference>
<organism evidence="1 2">
    <name type="scientific">Marilutibacter penaei</name>
    <dbReference type="NCBI Taxonomy" id="2759900"/>
    <lineage>
        <taxon>Bacteria</taxon>
        <taxon>Pseudomonadati</taxon>
        <taxon>Pseudomonadota</taxon>
        <taxon>Gammaproteobacteria</taxon>
        <taxon>Lysobacterales</taxon>
        <taxon>Lysobacteraceae</taxon>
        <taxon>Marilutibacter</taxon>
    </lineage>
</organism>
<dbReference type="Gene3D" id="1.10.287.1080">
    <property type="entry name" value="MazG-like"/>
    <property type="match status" value="1"/>
</dbReference>
<dbReference type="InterPro" id="IPR052555">
    <property type="entry name" value="dCTP_Pyrophosphatase"/>
</dbReference>
<dbReference type="PANTHER" id="PTHR46523">
    <property type="entry name" value="DCTP PYROPHOSPHATASE 1"/>
    <property type="match status" value="1"/>
</dbReference>
<evidence type="ECO:0000313" key="1">
    <source>
        <dbReference type="EMBL" id="MBB1088982.1"/>
    </source>
</evidence>
<dbReference type="Proteomes" id="UP000552587">
    <property type="component" value="Unassembled WGS sequence"/>
</dbReference>
<comment type="caution">
    <text evidence="1">The sequence shown here is derived from an EMBL/GenBank/DDBJ whole genome shotgun (WGS) entry which is preliminary data.</text>
</comment>
<keyword evidence="2" id="KW-1185">Reference proteome</keyword>
<dbReference type="GO" id="GO:0009143">
    <property type="term" value="P:nucleoside triphosphate catabolic process"/>
    <property type="evidence" value="ECO:0007669"/>
    <property type="project" value="InterPro"/>
</dbReference>
<dbReference type="CDD" id="cd11537">
    <property type="entry name" value="NTP-PPase_RS21-C6_like"/>
    <property type="match status" value="1"/>
</dbReference>
<dbReference type="RefSeq" id="WP_182669764.1">
    <property type="nucleotide sequence ID" value="NZ_JACHTE010000007.1"/>
</dbReference>
<dbReference type="EMBL" id="JACHTE010000007">
    <property type="protein sequence ID" value="MBB1088982.1"/>
    <property type="molecule type" value="Genomic_DNA"/>
</dbReference>